<reference evidence="1" key="1">
    <citation type="submission" date="2021-01" db="EMBL/GenBank/DDBJ databases">
        <authorList>
            <consortium name="Genoscope - CEA"/>
            <person name="William W."/>
        </authorList>
    </citation>
    <scope>NUCLEOTIDE SEQUENCE</scope>
</reference>
<comment type="caution">
    <text evidence="1">The sequence shown here is derived from an EMBL/GenBank/DDBJ whole genome shotgun (WGS) entry which is preliminary data.</text>
</comment>
<accession>A0A8S1X422</accession>
<dbReference type="Proteomes" id="UP000683925">
    <property type="component" value="Unassembled WGS sequence"/>
</dbReference>
<organism evidence="1 2">
    <name type="scientific">Paramecium octaurelia</name>
    <dbReference type="NCBI Taxonomy" id="43137"/>
    <lineage>
        <taxon>Eukaryota</taxon>
        <taxon>Sar</taxon>
        <taxon>Alveolata</taxon>
        <taxon>Ciliophora</taxon>
        <taxon>Intramacronucleata</taxon>
        <taxon>Oligohymenophorea</taxon>
        <taxon>Peniculida</taxon>
        <taxon>Parameciidae</taxon>
        <taxon>Paramecium</taxon>
    </lineage>
</organism>
<gene>
    <name evidence="1" type="ORF">POCTA_138.1.T1130030</name>
</gene>
<sequence length="105" mass="12638">MSLYTQKPSPNFSGESYYKDRFKKVNRIHILGFSDRFQRHRVETPQEFRKIGCEVVGISKDSKFCYMKNFEIQRLGKLNIMLIFYIGKVRIESNNFKTFRHFLDV</sequence>
<evidence type="ECO:0000313" key="2">
    <source>
        <dbReference type="Proteomes" id="UP000683925"/>
    </source>
</evidence>
<dbReference type="EMBL" id="CAJJDP010000113">
    <property type="protein sequence ID" value="CAD8196884.1"/>
    <property type="molecule type" value="Genomic_DNA"/>
</dbReference>
<proteinExistence type="predicted"/>
<dbReference type="AlphaFoldDB" id="A0A8S1X422"/>
<keyword evidence="2" id="KW-1185">Reference proteome</keyword>
<name>A0A8S1X422_PAROT</name>
<protein>
    <submittedName>
        <fullName evidence="1">Uncharacterized protein</fullName>
    </submittedName>
</protein>
<evidence type="ECO:0000313" key="1">
    <source>
        <dbReference type="EMBL" id="CAD8196884.1"/>
    </source>
</evidence>